<feature type="compositionally biased region" description="Basic and acidic residues" evidence="6">
    <location>
        <begin position="40"/>
        <end position="56"/>
    </location>
</feature>
<keyword evidence="5" id="KW-0238">DNA-binding</keyword>
<evidence type="ECO:0000313" key="10">
    <source>
        <dbReference type="Proteomes" id="UP000243626"/>
    </source>
</evidence>
<reference evidence="10" key="1">
    <citation type="submission" date="2017-09" db="EMBL/GenBank/DDBJ databases">
        <title>Bacterial strain isolated from the female urinary microbiota.</title>
        <authorList>
            <person name="Thomas-White K."/>
            <person name="Kumar N."/>
            <person name="Forster S."/>
            <person name="Putonti C."/>
            <person name="Lawley T."/>
            <person name="Wolfe A.J."/>
        </authorList>
    </citation>
    <scope>NUCLEOTIDE SEQUENCE [LARGE SCALE GENOMIC DNA]</scope>
    <source>
        <strain evidence="10">UMB0959</strain>
    </source>
</reference>
<dbReference type="Gene3D" id="3.30.980.40">
    <property type="match status" value="1"/>
</dbReference>
<dbReference type="Pfam" id="PF17854">
    <property type="entry name" value="FtsK_alpha"/>
    <property type="match status" value="1"/>
</dbReference>
<feature type="domain" description="FtsK" evidence="7">
    <location>
        <begin position="280"/>
        <end position="451"/>
    </location>
</feature>
<comment type="similarity">
    <text evidence="2">Belongs to the FtsK/SpoIIIE/SftA family.</text>
</comment>
<dbReference type="InterPro" id="IPR002543">
    <property type="entry name" value="FtsK_dom"/>
</dbReference>
<comment type="subcellular location">
    <subcellularLocation>
        <location evidence="1">Membrane</location>
        <topology evidence="1">Multi-pass membrane protein</topology>
    </subcellularLocation>
</comment>
<evidence type="ECO:0000256" key="6">
    <source>
        <dbReference type="SAM" id="MobiDB-lite"/>
    </source>
</evidence>
<dbReference type="EMBL" id="CP136964">
    <property type="protein sequence ID" value="WOS96710.1"/>
    <property type="molecule type" value="Genomic_DNA"/>
</dbReference>
<accession>A0AAF1BP03</accession>
<dbReference type="KEGG" id="nmy:CJ229_002910"/>
<dbReference type="GO" id="GO:0005524">
    <property type="term" value="F:ATP binding"/>
    <property type="evidence" value="ECO:0007669"/>
    <property type="project" value="UniProtKB-KW"/>
</dbReference>
<dbReference type="RefSeq" id="WP_102167380.1">
    <property type="nucleotide sequence ID" value="NZ_CP136964.1"/>
</dbReference>
<feature type="region of interest" description="Disordered" evidence="6">
    <location>
        <begin position="128"/>
        <end position="152"/>
    </location>
</feature>
<dbReference type="AlphaFoldDB" id="A0AAF1BP03"/>
<proteinExistence type="inferred from homology"/>
<dbReference type="GO" id="GO:0016020">
    <property type="term" value="C:membrane"/>
    <property type="evidence" value="ECO:0007669"/>
    <property type="project" value="UniProtKB-SubCell"/>
</dbReference>
<feature type="region of interest" description="Disordered" evidence="6">
    <location>
        <begin position="1"/>
        <end position="71"/>
    </location>
</feature>
<dbReference type="InterPro" id="IPR050206">
    <property type="entry name" value="FtsK/SpoIIIE/SftA"/>
</dbReference>
<keyword evidence="4" id="KW-0067">ATP-binding</keyword>
<evidence type="ECO:0000256" key="4">
    <source>
        <dbReference type="ARBA" id="ARBA00022840"/>
    </source>
</evidence>
<evidence type="ECO:0000256" key="3">
    <source>
        <dbReference type="ARBA" id="ARBA00022741"/>
    </source>
</evidence>
<evidence type="ECO:0000256" key="5">
    <source>
        <dbReference type="ARBA" id="ARBA00023125"/>
    </source>
</evidence>
<dbReference type="PANTHER" id="PTHR22683">
    <property type="entry name" value="SPORULATION PROTEIN RELATED"/>
    <property type="match status" value="1"/>
</dbReference>
<keyword evidence="3" id="KW-0547">Nucleotide-binding</keyword>
<evidence type="ECO:0000259" key="8">
    <source>
        <dbReference type="Pfam" id="PF17854"/>
    </source>
</evidence>
<protein>
    <submittedName>
        <fullName evidence="9">DNA translocase FtsK</fullName>
    </submittedName>
</protein>
<dbReference type="InterPro" id="IPR041027">
    <property type="entry name" value="FtsK_alpha"/>
</dbReference>
<dbReference type="PANTHER" id="PTHR22683:SF41">
    <property type="entry name" value="DNA TRANSLOCASE FTSK"/>
    <property type="match status" value="1"/>
</dbReference>
<sequence length="530" mass="62352">MRRRSRNRFQDRTFSNQTIDDMKLNKRFPFPFELSEEEQDIPKQEKKQESRYTERRTVKRPSSQTITKARVVPSAIHGTKNPYRREYDETAEYRRKFEHHQSPIIQDIVRKRKEKEEKDRLRKERLQKERKVEETKRPIESKHKEQKHVEKELPVHRERKLGPSKTLPPISILGNEQEQNFVKHDDENLESINAIIKQVGIEGKVVEYFSNGIVGSYSIQLDRHFKLSKIEDVKAQLEGALNKKVRIITEVLGNNNIQIEFPLEKPSEIYFKSLFLNSSLKLRKNDYRFALGKTVDNRIFTYELRKAGHTLIYGNEEKRTEIIDSMLVSLLMNHSSDSFQFKVISDSKEFDTFNSLPHSFSERKSVYDTDAFNDIIDELNSRNIQFRRAHVRNIQSFNTRVKQESRKSTIVIYIDDFDRILERNNPEVIRHILQILKQGKALGIHLVMNHTKTDVGIRYQLLSLMQTKISYYDEKSSVIDGADKLFEGNDCLVTISTSNRPVRLNMSTVKAEVLSNIINYLSDRSDESKV</sequence>
<dbReference type="Proteomes" id="UP000243626">
    <property type="component" value="Chromosome"/>
</dbReference>
<keyword evidence="10" id="KW-1185">Reference proteome</keyword>
<gene>
    <name evidence="9" type="ORF">CJ229_002910</name>
</gene>
<evidence type="ECO:0000313" key="9">
    <source>
        <dbReference type="EMBL" id="WOS96710.1"/>
    </source>
</evidence>
<organism evidence="9 10">
    <name type="scientific">Nosocomiicoccus massiliensis</name>
    <dbReference type="NCBI Taxonomy" id="1232430"/>
    <lineage>
        <taxon>Bacteria</taxon>
        <taxon>Bacillati</taxon>
        <taxon>Bacillota</taxon>
        <taxon>Bacilli</taxon>
        <taxon>Bacillales</taxon>
        <taxon>Staphylococcaceae</taxon>
        <taxon>Nosocomiicoccus</taxon>
    </lineage>
</organism>
<dbReference type="Pfam" id="PF01580">
    <property type="entry name" value="FtsK_SpoIIIE"/>
    <property type="match status" value="1"/>
</dbReference>
<dbReference type="InterPro" id="IPR027417">
    <property type="entry name" value="P-loop_NTPase"/>
</dbReference>
<evidence type="ECO:0000256" key="2">
    <source>
        <dbReference type="ARBA" id="ARBA00006474"/>
    </source>
</evidence>
<feature type="domain" description="FtsK alpha" evidence="8">
    <location>
        <begin position="167"/>
        <end position="262"/>
    </location>
</feature>
<reference evidence="9 10" key="2">
    <citation type="submission" date="2023-10" db="EMBL/GenBank/DDBJ databases">
        <authorList>
            <person name="Choi B."/>
        </authorList>
    </citation>
    <scope>NUCLEOTIDE SEQUENCE [LARGE SCALE GENOMIC DNA]</scope>
    <source>
        <strain evidence="9 10">UMB0959</strain>
    </source>
</reference>
<evidence type="ECO:0000256" key="1">
    <source>
        <dbReference type="ARBA" id="ARBA00004141"/>
    </source>
</evidence>
<dbReference type="GO" id="GO:0003677">
    <property type="term" value="F:DNA binding"/>
    <property type="evidence" value="ECO:0007669"/>
    <property type="project" value="UniProtKB-KW"/>
</dbReference>
<name>A0AAF1BP03_9STAP</name>
<evidence type="ECO:0000259" key="7">
    <source>
        <dbReference type="Pfam" id="PF01580"/>
    </source>
</evidence>
<dbReference type="Gene3D" id="3.40.50.300">
    <property type="entry name" value="P-loop containing nucleotide triphosphate hydrolases"/>
    <property type="match status" value="1"/>
</dbReference>